<sequence length="226" mass="25775">MEIKENLIKFNDNSLPDNFVALTTKICNKEAFHAGILIRYKSKNYLHHFGGDSPPEVIEDFSEDGKFIYKIVDFIDIDDESDVGAFLAHCKRICRNSNITYGYIADGSSYNNRGEFISRIGLPEFGTCVGFCVGTLSGAIVDLNGETYFNLDDWDDSNVFDRVDAWSMDQARNKYPNLDWTLYNSFKKRITPIEYLSSAFLNNYPITKESIGEIEPSVQESINEKF</sequence>
<accession>A0ABY3NFD9</accession>
<evidence type="ECO:0000313" key="2">
    <source>
        <dbReference type="EMBL" id="TYO91702.1"/>
    </source>
</evidence>
<evidence type="ECO:0000313" key="1">
    <source>
        <dbReference type="EMBL" id="TYO84786.1"/>
    </source>
</evidence>
<dbReference type="EMBL" id="VNHK01000018">
    <property type="protein sequence ID" value="TYO84786.1"/>
    <property type="molecule type" value="Genomic_DNA"/>
</dbReference>
<organism evidence="2 3">
    <name type="scientific">Elizabethkingia miricola</name>
    <name type="common">Chryseobacterium miricola</name>
    <dbReference type="NCBI Taxonomy" id="172045"/>
    <lineage>
        <taxon>Bacteria</taxon>
        <taxon>Pseudomonadati</taxon>
        <taxon>Bacteroidota</taxon>
        <taxon>Flavobacteriia</taxon>
        <taxon>Flavobacteriales</taxon>
        <taxon>Weeksellaceae</taxon>
        <taxon>Elizabethkingia</taxon>
    </lineage>
</organism>
<dbReference type="EMBL" id="VNHK01000006">
    <property type="protein sequence ID" value="TYO91702.1"/>
    <property type="molecule type" value="Genomic_DNA"/>
</dbReference>
<keyword evidence="3" id="KW-1185">Reference proteome</keyword>
<evidence type="ECO:0000313" key="3">
    <source>
        <dbReference type="Proteomes" id="UP000324513"/>
    </source>
</evidence>
<dbReference type="Proteomes" id="UP000324513">
    <property type="component" value="Unassembled WGS sequence"/>
</dbReference>
<gene>
    <name evidence="2" type="ORF">LX74_01946</name>
    <name evidence="1" type="ORF">LX74_03846</name>
</gene>
<reference evidence="2 3" key="1">
    <citation type="submission" date="2019-07" db="EMBL/GenBank/DDBJ databases">
        <title>Genomic Encyclopedia of Archaeal and Bacterial Type Strains, Phase II (KMG-II): from individual species to whole genera.</title>
        <authorList>
            <person name="Goeker M."/>
        </authorList>
    </citation>
    <scope>NUCLEOTIDE SEQUENCE [LARGE SCALE GENOMIC DNA]</scope>
    <source>
        <strain evidence="2 3">DSM 14571</strain>
    </source>
</reference>
<name>A0ABY3NFD9_ELIMR</name>
<protein>
    <submittedName>
        <fullName evidence="2">Uncharacterized protein</fullName>
    </submittedName>
</protein>
<dbReference type="RefSeq" id="WP_065082197.1">
    <property type="nucleotide sequence ID" value="NZ_FLSS01000010.1"/>
</dbReference>
<proteinExistence type="predicted"/>
<comment type="caution">
    <text evidence="2">The sequence shown here is derived from an EMBL/GenBank/DDBJ whole genome shotgun (WGS) entry which is preliminary data.</text>
</comment>